<dbReference type="CDD" id="cd22160">
    <property type="entry name" value="F-box_AtFBL13-like"/>
    <property type="match status" value="1"/>
</dbReference>
<feature type="domain" description="F-box" evidence="1">
    <location>
        <begin position="8"/>
        <end position="54"/>
    </location>
</feature>
<dbReference type="InterPro" id="IPR050232">
    <property type="entry name" value="FBL13/AtMIF1-like"/>
</dbReference>
<dbReference type="Pfam" id="PF24758">
    <property type="entry name" value="LRR_At5g56370"/>
    <property type="match status" value="1"/>
</dbReference>
<dbReference type="PROSITE" id="PS50181">
    <property type="entry name" value="FBOX"/>
    <property type="match status" value="1"/>
</dbReference>
<keyword evidence="3" id="KW-1185">Reference proteome</keyword>
<proteinExistence type="predicted"/>
<gene>
    <name evidence="2" type="ORF">V6N12_001081</name>
</gene>
<protein>
    <recommendedName>
        <fullName evidence="1">F-box domain-containing protein</fullName>
    </recommendedName>
</protein>
<name>A0ABR2C852_9ROSI</name>
<evidence type="ECO:0000313" key="2">
    <source>
        <dbReference type="EMBL" id="KAK8514916.1"/>
    </source>
</evidence>
<sequence>MVKLAKCRGSLDNLPDPILCHILSFLPARDAVRTSILSRRWRYLFMSSISKLDLDDIQDDLPNSLVPDEHIESFKKFVDSVKEIDVHLLCEEILKLSTVLFTCPSLEIDVFLFYANLEQFPNLLFTCSSLVTLKLEFRGAEMEVPTNVCLPNLRTLHLRDMEFVDGCSFPRLISGCPALEDLGLFSCFVDGVDELYIHSLLLKRLVLNYETFDDVHYKYEDIDYAIVIDAPSLVYFKYIGHVGRGYTLRNTESLEKADITVFHLKAVDRDRSAALLRGICNVRVLQLSIHDYDAQFFRGPLNSLHAFHNLVELEFKNHCVDCKLSPTWILEFLHGVPNLKTLILDLAVADRVFESVPEEVPSCLLHHLKEISIFCFRGDTHMFEMGGDYV</sequence>
<dbReference type="SMART" id="SM00256">
    <property type="entry name" value="FBOX"/>
    <property type="match status" value="1"/>
</dbReference>
<dbReference type="Gene3D" id="1.20.1280.50">
    <property type="match status" value="1"/>
</dbReference>
<dbReference type="InterPro" id="IPR032675">
    <property type="entry name" value="LRR_dom_sf"/>
</dbReference>
<dbReference type="InterPro" id="IPR055411">
    <property type="entry name" value="LRR_FXL15/At3g58940/PEG3-like"/>
</dbReference>
<accession>A0ABR2C852</accession>
<comment type="caution">
    <text evidence="2">The sequence shown here is derived from an EMBL/GenBank/DDBJ whole genome shotgun (WGS) entry which is preliminary data.</text>
</comment>
<dbReference type="PANTHER" id="PTHR31900">
    <property type="entry name" value="F-BOX/RNI SUPERFAMILY PROTEIN-RELATED"/>
    <property type="match status" value="1"/>
</dbReference>
<dbReference type="PANTHER" id="PTHR31900:SF27">
    <property type="entry name" value="FBD DOMAIN-CONTAINING PROTEIN"/>
    <property type="match status" value="1"/>
</dbReference>
<dbReference type="InterPro" id="IPR001810">
    <property type="entry name" value="F-box_dom"/>
</dbReference>
<dbReference type="SUPFAM" id="SSF81383">
    <property type="entry name" value="F-box domain"/>
    <property type="match status" value="1"/>
</dbReference>
<evidence type="ECO:0000313" key="3">
    <source>
        <dbReference type="Proteomes" id="UP001472677"/>
    </source>
</evidence>
<reference evidence="2 3" key="1">
    <citation type="journal article" date="2024" name="G3 (Bethesda)">
        <title>Genome assembly of Hibiscus sabdariffa L. provides insights into metabolisms of medicinal natural products.</title>
        <authorList>
            <person name="Kim T."/>
        </authorList>
    </citation>
    <scope>NUCLEOTIDE SEQUENCE [LARGE SCALE GENOMIC DNA]</scope>
    <source>
        <strain evidence="2">TK-2024</strain>
        <tissue evidence="2">Old leaves</tissue>
    </source>
</reference>
<dbReference type="Pfam" id="PF00646">
    <property type="entry name" value="F-box"/>
    <property type="match status" value="1"/>
</dbReference>
<dbReference type="InterPro" id="IPR036047">
    <property type="entry name" value="F-box-like_dom_sf"/>
</dbReference>
<dbReference type="Gene3D" id="3.80.10.10">
    <property type="entry name" value="Ribonuclease Inhibitor"/>
    <property type="match status" value="1"/>
</dbReference>
<dbReference type="EMBL" id="JBBPBM010000065">
    <property type="protein sequence ID" value="KAK8514916.1"/>
    <property type="molecule type" value="Genomic_DNA"/>
</dbReference>
<dbReference type="SUPFAM" id="SSF52047">
    <property type="entry name" value="RNI-like"/>
    <property type="match status" value="1"/>
</dbReference>
<dbReference type="Proteomes" id="UP001472677">
    <property type="component" value="Unassembled WGS sequence"/>
</dbReference>
<evidence type="ECO:0000259" key="1">
    <source>
        <dbReference type="PROSITE" id="PS50181"/>
    </source>
</evidence>
<dbReference type="InterPro" id="IPR053781">
    <property type="entry name" value="F-box_AtFBL13-like"/>
</dbReference>
<organism evidence="2 3">
    <name type="scientific">Hibiscus sabdariffa</name>
    <name type="common">roselle</name>
    <dbReference type="NCBI Taxonomy" id="183260"/>
    <lineage>
        <taxon>Eukaryota</taxon>
        <taxon>Viridiplantae</taxon>
        <taxon>Streptophyta</taxon>
        <taxon>Embryophyta</taxon>
        <taxon>Tracheophyta</taxon>
        <taxon>Spermatophyta</taxon>
        <taxon>Magnoliopsida</taxon>
        <taxon>eudicotyledons</taxon>
        <taxon>Gunneridae</taxon>
        <taxon>Pentapetalae</taxon>
        <taxon>rosids</taxon>
        <taxon>malvids</taxon>
        <taxon>Malvales</taxon>
        <taxon>Malvaceae</taxon>
        <taxon>Malvoideae</taxon>
        <taxon>Hibiscus</taxon>
    </lineage>
</organism>